<proteinExistence type="inferred from homology"/>
<sequence length="216" mass="23851">MTSQFPYRLYLVTDELACLGRDFYWVAEEAIKGGVDIVQLREKKLDDRQFLQKAEKLKVICDRYKVPLIINDNVNVAQWVEADGIHVGQSDTAIHEVQKALGVDFPIGLSIEKMNDIKDPYSNLAWYYGVSPVFSTPTKTDTIAEWGLEGLSELKTMSTKALIAIGNIKIQNAASVIAAGADCLAVVSGICSAESPAKAAELFRKEIDLGLKIREK</sequence>
<feature type="binding site" evidence="10">
    <location>
        <position position="139"/>
    </location>
    <ligand>
        <name>4-amino-2-methyl-5-(diphosphooxymethyl)pyrimidine</name>
        <dbReference type="ChEBI" id="CHEBI:57841"/>
    </ligand>
</feature>
<dbReference type="InterPro" id="IPR013785">
    <property type="entry name" value="Aldolase_TIM"/>
</dbReference>
<feature type="binding site" evidence="10">
    <location>
        <position position="91"/>
    </location>
    <ligand>
        <name>Mg(2+)</name>
        <dbReference type="ChEBI" id="CHEBI:18420"/>
    </ligand>
</feature>
<feature type="binding site" evidence="10">
    <location>
        <begin position="187"/>
        <end position="188"/>
    </location>
    <ligand>
        <name>2-[(2R,5Z)-2-carboxy-4-methylthiazol-5(2H)-ylidene]ethyl phosphate</name>
        <dbReference type="ChEBI" id="CHEBI:62899"/>
    </ligand>
</feature>
<keyword evidence="6 10" id="KW-0784">Thiamine biosynthesis</keyword>
<dbReference type="RefSeq" id="WP_076501009.1">
    <property type="nucleotide sequence ID" value="NZ_FTOP01000007.1"/>
</dbReference>
<comment type="cofactor">
    <cofactor evidence="10">
        <name>Mg(2+)</name>
        <dbReference type="ChEBI" id="CHEBI:18420"/>
    </cofactor>
    <text evidence="10">Binds 1 Mg(2+) ion per subunit.</text>
</comment>
<dbReference type="GO" id="GO:0009228">
    <property type="term" value="P:thiamine biosynthetic process"/>
    <property type="evidence" value="ECO:0007669"/>
    <property type="project" value="UniProtKB-KW"/>
</dbReference>
<evidence type="ECO:0000256" key="8">
    <source>
        <dbReference type="ARBA" id="ARBA00047851"/>
    </source>
</evidence>
<feature type="binding site" evidence="10">
    <location>
        <position position="71"/>
    </location>
    <ligand>
        <name>4-amino-2-methyl-5-(diphosphooxymethyl)pyrimidine</name>
        <dbReference type="ChEBI" id="CHEBI:57841"/>
    </ligand>
</feature>
<feature type="binding site" evidence="10">
    <location>
        <begin position="39"/>
        <end position="43"/>
    </location>
    <ligand>
        <name>4-amino-2-methyl-5-(diphosphooxymethyl)pyrimidine</name>
        <dbReference type="ChEBI" id="CHEBI:57841"/>
    </ligand>
</feature>
<dbReference type="GO" id="GO:0005737">
    <property type="term" value="C:cytoplasm"/>
    <property type="evidence" value="ECO:0007669"/>
    <property type="project" value="TreeGrafter"/>
</dbReference>
<dbReference type="GO" id="GO:0009229">
    <property type="term" value="P:thiamine diphosphate biosynthetic process"/>
    <property type="evidence" value="ECO:0007669"/>
    <property type="project" value="UniProtKB-UniRule"/>
</dbReference>
<feature type="binding site" evidence="10">
    <location>
        <position position="110"/>
    </location>
    <ligand>
        <name>4-amino-2-methyl-5-(diphosphooxymethyl)pyrimidine</name>
        <dbReference type="ChEBI" id="CHEBI:57841"/>
    </ligand>
</feature>
<comment type="pathway">
    <text evidence="2 10 12">Cofactor biosynthesis; thiamine diphosphate biosynthesis; thiamine phosphate from 4-amino-2-methyl-5-diphosphomethylpyrimidine and 4-methyl-5-(2-phosphoethyl)-thiazole: step 1/1.</text>
</comment>
<evidence type="ECO:0000256" key="5">
    <source>
        <dbReference type="ARBA" id="ARBA00022842"/>
    </source>
</evidence>
<keyword evidence="3 10" id="KW-0808">Transferase</keyword>
<accession>A0A1N7MTM0</accession>
<dbReference type="InterPro" id="IPR036206">
    <property type="entry name" value="ThiamineP_synth_sf"/>
</dbReference>
<evidence type="ECO:0000256" key="6">
    <source>
        <dbReference type="ARBA" id="ARBA00022977"/>
    </source>
</evidence>
<feature type="binding site" evidence="10">
    <location>
        <begin position="136"/>
        <end position="138"/>
    </location>
    <ligand>
        <name>2-[(2R,5Z)-2-carboxy-4-methylthiazol-5(2H)-ylidene]ethyl phosphate</name>
        <dbReference type="ChEBI" id="CHEBI:62899"/>
    </ligand>
</feature>
<evidence type="ECO:0000313" key="15">
    <source>
        <dbReference type="Proteomes" id="UP000186026"/>
    </source>
</evidence>
<dbReference type="UniPathway" id="UPA00060">
    <property type="reaction ID" value="UER00141"/>
</dbReference>
<dbReference type="GO" id="GO:0000287">
    <property type="term" value="F:magnesium ion binding"/>
    <property type="evidence" value="ECO:0007669"/>
    <property type="project" value="UniProtKB-UniRule"/>
</dbReference>
<protein>
    <recommendedName>
        <fullName evidence="10">Thiamine-phosphate synthase</fullName>
        <shortName evidence="10">TP synthase</shortName>
        <shortName evidence="10">TPS</shortName>
        <ecNumber evidence="10">2.5.1.3</ecNumber>
    </recommendedName>
    <alternativeName>
        <fullName evidence="10">Thiamine-phosphate pyrophosphorylase</fullName>
        <shortName evidence="10">TMP pyrophosphorylase</shortName>
        <shortName evidence="10">TMP-PPase</shortName>
    </alternativeName>
</protein>
<dbReference type="Pfam" id="PF02581">
    <property type="entry name" value="TMP-TENI"/>
    <property type="match status" value="1"/>
</dbReference>
<keyword evidence="15" id="KW-1185">Reference proteome</keyword>
<dbReference type="SUPFAM" id="SSF51391">
    <property type="entry name" value="Thiamin phosphate synthase"/>
    <property type="match status" value="1"/>
</dbReference>
<dbReference type="Proteomes" id="UP000186026">
    <property type="component" value="Unassembled WGS sequence"/>
</dbReference>
<feature type="domain" description="Thiamine phosphate synthase/TenI" evidence="13">
    <location>
        <begin position="9"/>
        <end position="190"/>
    </location>
</feature>
<dbReference type="STRING" id="529505.SAMN05421761_107133"/>
<dbReference type="PANTHER" id="PTHR20857:SF23">
    <property type="entry name" value="THIAMINE BIOSYNTHETIC BIFUNCTIONAL ENZYME"/>
    <property type="match status" value="1"/>
</dbReference>
<comment type="catalytic activity">
    <reaction evidence="8 10 11">
        <text>2-(2-carboxy-4-methylthiazol-5-yl)ethyl phosphate + 4-amino-2-methyl-5-(diphosphooxymethyl)pyrimidine + 2 H(+) = thiamine phosphate + CO2 + diphosphate</text>
        <dbReference type="Rhea" id="RHEA:47848"/>
        <dbReference type="ChEBI" id="CHEBI:15378"/>
        <dbReference type="ChEBI" id="CHEBI:16526"/>
        <dbReference type="ChEBI" id="CHEBI:33019"/>
        <dbReference type="ChEBI" id="CHEBI:37575"/>
        <dbReference type="ChEBI" id="CHEBI:57841"/>
        <dbReference type="ChEBI" id="CHEBI:62890"/>
        <dbReference type="EC" id="2.5.1.3"/>
    </reaction>
</comment>
<evidence type="ECO:0000256" key="11">
    <source>
        <dbReference type="RuleBase" id="RU003826"/>
    </source>
</evidence>
<dbReference type="GO" id="GO:0004789">
    <property type="term" value="F:thiamine-phosphate diphosphorylase activity"/>
    <property type="evidence" value="ECO:0007669"/>
    <property type="project" value="UniProtKB-UniRule"/>
</dbReference>
<evidence type="ECO:0000256" key="1">
    <source>
        <dbReference type="ARBA" id="ARBA00003814"/>
    </source>
</evidence>
<dbReference type="InterPro" id="IPR034291">
    <property type="entry name" value="TMP_synthase"/>
</dbReference>
<dbReference type="NCBIfam" id="TIGR00693">
    <property type="entry name" value="thiE"/>
    <property type="match status" value="1"/>
</dbReference>
<dbReference type="Gene3D" id="3.20.20.70">
    <property type="entry name" value="Aldolase class I"/>
    <property type="match status" value="1"/>
</dbReference>
<evidence type="ECO:0000256" key="3">
    <source>
        <dbReference type="ARBA" id="ARBA00022679"/>
    </source>
</evidence>
<dbReference type="InterPro" id="IPR022998">
    <property type="entry name" value="ThiamineP_synth_TenI"/>
</dbReference>
<comment type="function">
    <text evidence="1 10">Condenses 4-methyl-5-(beta-hydroxyethyl)thiazole monophosphate (THZ-P) and 2-methyl-4-amino-5-hydroxymethyl pyrimidine pyrophosphate (HMP-PP) to form thiamine monophosphate (TMP).</text>
</comment>
<dbReference type="PANTHER" id="PTHR20857">
    <property type="entry name" value="THIAMINE-PHOSPHATE PYROPHOSPHORYLASE"/>
    <property type="match status" value="1"/>
</dbReference>
<dbReference type="AlphaFoldDB" id="A0A1N7MTM0"/>
<evidence type="ECO:0000259" key="13">
    <source>
        <dbReference type="Pfam" id="PF02581"/>
    </source>
</evidence>
<dbReference type="OrthoDB" id="9812206at2"/>
<comment type="catalytic activity">
    <reaction evidence="9 10 11">
        <text>2-[(2R,5Z)-2-carboxy-4-methylthiazol-5(2H)-ylidene]ethyl phosphate + 4-amino-2-methyl-5-(diphosphooxymethyl)pyrimidine + 2 H(+) = thiamine phosphate + CO2 + diphosphate</text>
        <dbReference type="Rhea" id="RHEA:47844"/>
        <dbReference type="ChEBI" id="CHEBI:15378"/>
        <dbReference type="ChEBI" id="CHEBI:16526"/>
        <dbReference type="ChEBI" id="CHEBI:33019"/>
        <dbReference type="ChEBI" id="CHEBI:37575"/>
        <dbReference type="ChEBI" id="CHEBI:57841"/>
        <dbReference type="ChEBI" id="CHEBI:62899"/>
        <dbReference type="EC" id="2.5.1.3"/>
    </reaction>
</comment>
<evidence type="ECO:0000256" key="9">
    <source>
        <dbReference type="ARBA" id="ARBA00047883"/>
    </source>
</evidence>
<evidence type="ECO:0000256" key="4">
    <source>
        <dbReference type="ARBA" id="ARBA00022723"/>
    </source>
</evidence>
<evidence type="ECO:0000313" key="14">
    <source>
        <dbReference type="EMBL" id="SIS89473.1"/>
    </source>
</evidence>
<comment type="caution">
    <text evidence="10">Lacks conserved residue(s) required for the propagation of feature annotation.</text>
</comment>
<organism evidence="14 15">
    <name type="scientific">Belliella pelovolcani</name>
    <dbReference type="NCBI Taxonomy" id="529505"/>
    <lineage>
        <taxon>Bacteria</taxon>
        <taxon>Pseudomonadati</taxon>
        <taxon>Bacteroidota</taxon>
        <taxon>Cytophagia</taxon>
        <taxon>Cytophagales</taxon>
        <taxon>Cyclobacteriaceae</taxon>
        <taxon>Belliella</taxon>
    </lineage>
</organism>
<feature type="binding site" evidence="10">
    <location>
        <position position="72"/>
    </location>
    <ligand>
        <name>Mg(2+)</name>
        <dbReference type="ChEBI" id="CHEBI:18420"/>
    </ligand>
</feature>
<evidence type="ECO:0000256" key="2">
    <source>
        <dbReference type="ARBA" id="ARBA00005165"/>
    </source>
</evidence>
<keyword evidence="5 10" id="KW-0460">Magnesium</keyword>
<reference evidence="15" key="1">
    <citation type="submission" date="2017-01" db="EMBL/GenBank/DDBJ databases">
        <authorList>
            <person name="Varghese N."/>
            <person name="Submissions S."/>
        </authorList>
    </citation>
    <scope>NUCLEOTIDE SEQUENCE [LARGE SCALE GENOMIC DNA]</scope>
    <source>
        <strain evidence="15">DSM 46698</strain>
    </source>
</reference>
<evidence type="ECO:0000256" key="10">
    <source>
        <dbReference type="HAMAP-Rule" id="MF_00097"/>
    </source>
</evidence>
<evidence type="ECO:0000256" key="7">
    <source>
        <dbReference type="ARBA" id="ARBA00047334"/>
    </source>
</evidence>
<keyword evidence="4 10" id="KW-0479">Metal-binding</keyword>
<name>A0A1N7MTM0_9BACT</name>
<dbReference type="HAMAP" id="MF_00097">
    <property type="entry name" value="TMP_synthase"/>
    <property type="match status" value="1"/>
</dbReference>
<dbReference type="EC" id="2.5.1.3" evidence="10"/>
<gene>
    <name evidence="10" type="primary">thiE</name>
    <name evidence="14" type="ORF">SAMN05421761_107133</name>
</gene>
<evidence type="ECO:0000256" key="12">
    <source>
        <dbReference type="RuleBase" id="RU004253"/>
    </source>
</evidence>
<dbReference type="CDD" id="cd00564">
    <property type="entry name" value="TMP_TenI"/>
    <property type="match status" value="1"/>
</dbReference>
<dbReference type="FunFam" id="3.20.20.70:FF:000096">
    <property type="entry name" value="Thiamine-phosphate synthase"/>
    <property type="match status" value="1"/>
</dbReference>
<comment type="similarity">
    <text evidence="10 11">Belongs to the thiamine-phosphate synthase family.</text>
</comment>
<dbReference type="EMBL" id="FTOP01000007">
    <property type="protein sequence ID" value="SIS89473.1"/>
    <property type="molecule type" value="Genomic_DNA"/>
</dbReference>
<comment type="catalytic activity">
    <reaction evidence="7 10 11">
        <text>4-methyl-5-(2-phosphooxyethyl)-thiazole + 4-amino-2-methyl-5-(diphosphooxymethyl)pyrimidine + H(+) = thiamine phosphate + diphosphate</text>
        <dbReference type="Rhea" id="RHEA:22328"/>
        <dbReference type="ChEBI" id="CHEBI:15378"/>
        <dbReference type="ChEBI" id="CHEBI:33019"/>
        <dbReference type="ChEBI" id="CHEBI:37575"/>
        <dbReference type="ChEBI" id="CHEBI:57841"/>
        <dbReference type="ChEBI" id="CHEBI:58296"/>
        <dbReference type="EC" id="2.5.1.3"/>
    </reaction>
</comment>